<gene>
    <name evidence="3" type="ORF">AABB28_00070</name>
</gene>
<dbReference type="Gene3D" id="1.10.287.950">
    <property type="entry name" value="Methyl-accepting chemotaxis protein"/>
    <property type="match status" value="1"/>
</dbReference>
<evidence type="ECO:0000313" key="4">
    <source>
        <dbReference type="Proteomes" id="UP001451782"/>
    </source>
</evidence>
<feature type="domain" description="HAMP" evidence="2">
    <location>
        <begin position="199"/>
        <end position="253"/>
    </location>
</feature>
<name>A0AAN0M915_9RHOB</name>
<evidence type="ECO:0000256" key="1">
    <source>
        <dbReference type="SAM" id="Phobius"/>
    </source>
</evidence>
<dbReference type="GO" id="GO:0007165">
    <property type="term" value="P:signal transduction"/>
    <property type="evidence" value="ECO:0007669"/>
    <property type="project" value="InterPro"/>
</dbReference>
<accession>A0AAN0M915</accession>
<dbReference type="Pfam" id="PF00672">
    <property type="entry name" value="HAMP"/>
    <property type="match status" value="1"/>
</dbReference>
<keyword evidence="1" id="KW-0812">Transmembrane</keyword>
<dbReference type="KEGG" id="yag:AABB28_00070"/>
<evidence type="ECO:0000313" key="3">
    <source>
        <dbReference type="EMBL" id="WZU63776.1"/>
    </source>
</evidence>
<dbReference type="GO" id="GO:0016020">
    <property type="term" value="C:membrane"/>
    <property type="evidence" value="ECO:0007669"/>
    <property type="project" value="InterPro"/>
</dbReference>
<dbReference type="Proteomes" id="UP001451782">
    <property type="component" value="Chromosome"/>
</dbReference>
<keyword evidence="1" id="KW-0472">Membrane</keyword>
<dbReference type="CDD" id="cd06225">
    <property type="entry name" value="HAMP"/>
    <property type="match status" value="1"/>
</dbReference>
<dbReference type="SUPFAM" id="SSF58104">
    <property type="entry name" value="Methyl-accepting chemotaxis protein (MCP) signaling domain"/>
    <property type="match status" value="1"/>
</dbReference>
<dbReference type="SMART" id="SM00304">
    <property type="entry name" value="HAMP"/>
    <property type="match status" value="1"/>
</dbReference>
<protein>
    <submittedName>
        <fullName evidence="3">Methyl-accepting chemotaxis protein</fullName>
    </submittedName>
</protein>
<keyword evidence="1" id="KW-1133">Transmembrane helix</keyword>
<dbReference type="InterPro" id="IPR003660">
    <property type="entry name" value="HAMP_dom"/>
</dbReference>
<feature type="transmembrane region" description="Helical" evidence="1">
    <location>
        <begin position="21"/>
        <end position="45"/>
    </location>
</feature>
<reference evidence="3 4" key="1">
    <citation type="submission" date="2024-04" db="EMBL/GenBank/DDBJ databases">
        <title>Phylogenomic analyses of a clade within the roseobacter group suggest taxonomic reassignments of species of the genera Aestuariivita, Citreicella, Loktanella, Nautella, Pelagibaca, Ruegeria, Thalassobius, Thiobacimonas and Tropicibacter, and the proposal o.</title>
        <authorList>
            <person name="Jeon C.O."/>
        </authorList>
    </citation>
    <scope>NUCLEOTIDE SEQUENCE [LARGE SCALE GENOMIC DNA]</scope>
    <source>
        <strain evidence="3 4">G8-12</strain>
    </source>
</reference>
<keyword evidence="4" id="KW-1185">Reference proteome</keyword>
<sequence length="407" mass="45353">MLRDDNPSIGRFDKSFLIHMIRDFFIILIIVTAVEFSLKAGLVWYNYVVDGEEEAAAVAEDLADNVRSIMQNEGGPVAARTMYPILERNWSDLGYVIAIEPTPVTVDSIEEGFGFTPRGIPAGEWPNGRFKAYEIEIVAEEFCLACHTQASIGETLGRVTVRNYLSRDFAIWLKDIRLTAALSVGKIVLHSFLLFLILRARLEPLMQLRAVVSNLARAYGSLSHRAEIRTSDEFGVLARDLNLFLDRISTIIHELDAVLAKVVTANDDIIAVQSDLRQSIDSVVSSVRTLERDAMLSAKQEPRLSNDWFLAIRSQVEELDAMVSQAAGNEAATKLLDTLGQVVSDAEAQISTSQAVFQKLADIGDRSEMLKDSMFEMTRLEERLKGIIETCGSLVNRLQPENRKPDS</sequence>
<proteinExistence type="predicted"/>
<evidence type="ECO:0000259" key="2">
    <source>
        <dbReference type="PROSITE" id="PS50885"/>
    </source>
</evidence>
<dbReference type="PROSITE" id="PS50885">
    <property type="entry name" value="HAMP"/>
    <property type="match status" value="1"/>
</dbReference>
<feature type="transmembrane region" description="Helical" evidence="1">
    <location>
        <begin position="176"/>
        <end position="198"/>
    </location>
</feature>
<organism evidence="3 4">
    <name type="scientific">Yoonia algicola</name>
    <dbReference type="NCBI Taxonomy" id="3137368"/>
    <lineage>
        <taxon>Bacteria</taxon>
        <taxon>Pseudomonadati</taxon>
        <taxon>Pseudomonadota</taxon>
        <taxon>Alphaproteobacteria</taxon>
        <taxon>Rhodobacterales</taxon>
        <taxon>Paracoccaceae</taxon>
        <taxon>Yoonia</taxon>
    </lineage>
</organism>
<dbReference type="AlphaFoldDB" id="A0AAN0M915"/>
<dbReference type="EMBL" id="CP151762">
    <property type="protein sequence ID" value="WZU63776.1"/>
    <property type="molecule type" value="Genomic_DNA"/>
</dbReference>
<dbReference type="RefSeq" id="WP_342070151.1">
    <property type="nucleotide sequence ID" value="NZ_CP151762.1"/>
</dbReference>